<dbReference type="SUPFAM" id="SSF51206">
    <property type="entry name" value="cAMP-binding domain-like"/>
    <property type="match status" value="1"/>
</dbReference>
<evidence type="ECO:0000313" key="2">
    <source>
        <dbReference type="EMBL" id="GEO36116.1"/>
    </source>
</evidence>
<name>A0A512DI37_9PROT</name>
<accession>A0A512DI37</accession>
<dbReference type="Gene3D" id="2.60.120.10">
    <property type="entry name" value="Jelly Rolls"/>
    <property type="match status" value="1"/>
</dbReference>
<comment type="caution">
    <text evidence="2">The sequence shown here is derived from an EMBL/GenBank/DDBJ whole genome shotgun (WGS) entry which is preliminary data.</text>
</comment>
<dbReference type="PANTHER" id="PTHR24567:SF26">
    <property type="entry name" value="REGULATORY PROTEIN YEIL"/>
    <property type="match status" value="1"/>
</dbReference>
<reference evidence="2 3" key="1">
    <citation type="submission" date="2019-07" db="EMBL/GenBank/DDBJ databases">
        <title>Whole genome shotgun sequence of Skermanella aerolata NBRC 106429.</title>
        <authorList>
            <person name="Hosoyama A."/>
            <person name="Uohara A."/>
            <person name="Ohji S."/>
            <person name="Ichikawa N."/>
        </authorList>
    </citation>
    <scope>NUCLEOTIDE SEQUENCE [LARGE SCALE GENOMIC DNA]</scope>
    <source>
        <strain evidence="2 3">NBRC 106429</strain>
    </source>
</reference>
<evidence type="ECO:0000259" key="1">
    <source>
        <dbReference type="PROSITE" id="PS50042"/>
    </source>
</evidence>
<dbReference type="InterPro" id="IPR018490">
    <property type="entry name" value="cNMP-bd_dom_sf"/>
</dbReference>
<keyword evidence="3" id="KW-1185">Reference proteome</keyword>
<dbReference type="EMBL" id="BJYZ01000002">
    <property type="protein sequence ID" value="GEO36116.1"/>
    <property type="molecule type" value="Genomic_DNA"/>
</dbReference>
<proteinExistence type="predicted"/>
<organism evidence="2 3">
    <name type="scientific">Skermanella aerolata</name>
    <dbReference type="NCBI Taxonomy" id="393310"/>
    <lineage>
        <taxon>Bacteria</taxon>
        <taxon>Pseudomonadati</taxon>
        <taxon>Pseudomonadota</taxon>
        <taxon>Alphaproteobacteria</taxon>
        <taxon>Rhodospirillales</taxon>
        <taxon>Azospirillaceae</taxon>
        <taxon>Skermanella</taxon>
    </lineage>
</organism>
<dbReference type="CDD" id="cd00038">
    <property type="entry name" value="CAP_ED"/>
    <property type="match status" value="1"/>
</dbReference>
<dbReference type="InterPro" id="IPR050397">
    <property type="entry name" value="Env_Response_Regulators"/>
</dbReference>
<dbReference type="PROSITE" id="PS50042">
    <property type="entry name" value="CNMP_BINDING_3"/>
    <property type="match status" value="1"/>
</dbReference>
<protein>
    <recommendedName>
        <fullName evidence="1">Cyclic nucleotide-binding domain-containing protein</fullName>
    </recommendedName>
</protein>
<evidence type="ECO:0000313" key="3">
    <source>
        <dbReference type="Proteomes" id="UP000321523"/>
    </source>
</evidence>
<dbReference type="Proteomes" id="UP000321523">
    <property type="component" value="Unassembled WGS sequence"/>
</dbReference>
<dbReference type="InterPro" id="IPR014710">
    <property type="entry name" value="RmlC-like_jellyroll"/>
</dbReference>
<dbReference type="AlphaFoldDB" id="A0A512DI37"/>
<sequence>MPEALSFTSPPFDRLSDAERDRVRAASDLAAWPKGTTILRGDDAAEHLHVVLKGLVHEVEGAEVLTSYGPGESFDAKALLGTPCTSSFVVREDTVCQLLPAALFLDLTRANPLFRRVVPPGIDRAAA</sequence>
<dbReference type="PANTHER" id="PTHR24567">
    <property type="entry name" value="CRP FAMILY TRANSCRIPTIONAL REGULATORY PROTEIN"/>
    <property type="match status" value="1"/>
</dbReference>
<feature type="domain" description="Cyclic nucleotide-binding" evidence="1">
    <location>
        <begin position="11"/>
        <end position="80"/>
    </location>
</feature>
<dbReference type="GO" id="GO:0003700">
    <property type="term" value="F:DNA-binding transcription factor activity"/>
    <property type="evidence" value="ECO:0007669"/>
    <property type="project" value="TreeGrafter"/>
</dbReference>
<dbReference type="GO" id="GO:0005829">
    <property type="term" value="C:cytosol"/>
    <property type="evidence" value="ECO:0007669"/>
    <property type="project" value="TreeGrafter"/>
</dbReference>
<dbReference type="InterPro" id="IPR000595">
    <property type="entry name" value="cNMP-bd_dom"/>
</dbReference>
<dbReference type="Pfam" id="PF00027">
    <property type="entry name" value="cNMP_binding"/>
    <property type="match status" value="1"/>
</dbReference>
<gene>
    <name evidence="2" type="ORF">SAE02_02640</name>
</gene>
<dbReference type="RefSeq" id="WP_244619381.1">
    <property type="nucleotide sequence ID" value="NZ_BJYZ01000002.1"/>
</dbReference>